<keyword evidence="6 8" id="KW-0694">RNA-binding</keyword>
<dbReference type="FunCoup" id="A0A2K1IH48">
    <property type="interactions" value="2785"/>
</dbReference>
<keyword evidence="5" id="KW-0677">Repeat</keyword>
<evidence type="ECO:0000256" key="8">
    <source>
        <dbReference type="PROSITE-ProRule" id="PRU00176"/>
    </source>
</evidence>
<name>A0A2K1IH48_PHYPA</name>
<dbReference type="Pfam" id="PF00076">
    <property type="entry name" value="RRM_1"/>
    <property type="match status" value="3"/>
</dbReference>
<dbReference type="Proteomes" id="UP000006727">
    <property type="component" value="Chromosome 24"/>
</dbReference>
<protein>
    <recommendedName>
        <fullName evidence="10">RRM domain-containing protein</fullName>
    </recommendedName>
</protein>
<dbReference type="InterPro" id="IPR048289">
    <property type="entry name" value="RRM2_NsCP33-like"/>
</dbReference>
<dbReference type="STRING" id="3218.A0A2K1IH48"/>
<dbReference type="InterPro" id="IPR035979">
    <property type="entry name" value="RBD_domain_sf"/>
</dbReference>
<evidence type="ECO:0000256" key="6">
    <source>
        <dbReference type="ARBA" id="ARBA00022884"/>
    </source>
</evidence>
<evidence type="ECO:0000313" key="12">
    <source>
        <dbReference type="EnsemblPlants" id="Pp3c24_17150V3.1"/>
    </source>
</evidence>
<feature type="compositionally biased region" description="Basic and acidic residues" evidence="9">
    <location>
        <begin position="378"/>
        <end position="393"/>
    </location>
</feature>
<gene>
    <name evidence="12" type="primary">LOC112276840</name>
    <name evidence="11" type="ORF">PHYPA_029195</name>
</gene>
<reference evidence="11 13" key="1">
    <citation type="journal article" date="2008" name="Science">
        <title>The Physcomitrella genome reveals evolutionary insights into the conquest of land by plants.</title>
        <authorList>
            <person name="Rensing S."/>
            <person name="Lang D."/>
            <person name="Zimmer A."/>
            <person name="Terry A."/>
            <person name="Salamov A."/>
            <person name="Shapiro H."/>
            <person name="Nishiyama T."/>
            <person name="Perroud P.-F."/>
            <person name="Lindquist E."/>
            <person name="Kamisugi Y."/>
            <person name="Tanahashi T."/>
            <person name="Sakakibara K."/>
            <person name="Fujita T."/>
            <person name="Oishi K."/>
            <person name="Shin-I T."/>
            <person name="Kuroki Y."/>
            <person name="Toyoda A."/>
            <person name="Suzuki Y."/>
            <person name="Hashimoto A."/>
            <person name="Yamaguchi K."/>
            <person name="Sugano A."/>
            <person name="Kohara Y."/>
            <person name="Fujiyama A."/>
            <person name="Anterola A."/>
            <person name="Aoki S."/>
            <person name="Ashton N."/>
            <person name="Barbazuk W.B."/>
            <person name="Barker E."/>
            <person name="Bennetzen J."/>
            <person name="Bezanilla M."/>
            <person name="Blankenship R."/>
            <person name="Cho S.H."/>
            <person name="Dutcher S."/>
            <person name="Estelle M."/>
            <person name="Fawcett J.A."/>
            <person name="Gundlach H."/>
            <person name="Hanada K."/>
            <person name="Heyl A."/>
            <person name="Hicks K.A."/>
            <person name="Hugh J."/>
            <person name="Lohr M."/>
            <person name="Mayer K."/>
            <person name="Melkozernov A."/>
            <person name="Murata T."/>
            <person name="Nelson D."/>
            <person name="Pils B."/>
            <person name="Prigge M."/>
            <person name="Reiss B."/>
            <person name="Renner T."/>
            <person name="Rombauts S."/>
            <person name="Rushton P."/>
            <person name="Sanderfoot A."/>
            <person name="Schween G."/>
            <person name="Shiu S.-H."/>
            <person name="Stueber K."/>
            <person name="Theodoulou F.L."/>
            <person name="Tu H."/>
            <person name="Van de Peer Y."/>
            <person name="Verrier P.J."/>
            <person name="Waters E."/>
            <person name="Wood A."/>
            <person name="Yang L."/>
            <person name="Cove D."/>
            <person name="Cuming A."/>
            <person name="Hasebe M."/>
            <person name="Lucas S."/>
            <person name="Mishler D.B."/>
            <person name="Reski R."/>
            <person name="Grigoriev I."/>
            <person name="Quatrano R.S."/>
            <person name="Boore J.L."/>
        </authorList>
    </citation>
    <scope>NUCLEOTIDE SEQUENCE [LARGE SCALE GENOMIC DNA]</scope>
    <source>
        <strain evidence="12 13">cv. Gransden 2004</strain>
    </source>
</reference>
<proteinExistence type="predicted"/>
<feature type="domain" description="RRM" evidence="10">
    <location>
        <begin position="394"/>
        <end position="472"/>
    </location>
</feature>
<feature type="region of interest" description="Disordered" evidence="9">
    <location>
        <begin position="362"/>
        <end position="393"/>
    </location>
</feature>
<sequence>MRRGAALVAGIMCFPRYLPRALCFEDCVGVLSHSCSLFNFVFSPLVYFSEMAVANMTMAVTCPRFVAVTGRAETNLRSNGVALSLAELVAASSSSMSCTFSEFSLGSKRGGLSGGTITRASDLEKELEQQLYTSITDEMMGSASSADEGVFGNDGIASPGMEVSAGSGEDDVAAPVAEEQLGSKVYVGNLPWTCDSAQLAEICSQHGTVDVVEVIYDKLSGRSRGFAFVTMASHDDAQALINALDGSDMGGRALKVNFPQSQKDKPRFEKSEARPPTADRRPRDDPNKLFVGNIPWGCDEAAMTSLFSPYGSVVDAKIVYDRDSGRSRGFGFVTMEKVGDAQTAMENLDGTELDGRELRVNFAGEKPPSSNYEASSPRSERPSGGDRKSRDGPNKLFVGNLSWGCDETALESLFSDYGRVVEARIAYDKDSGRSRGFGFVTLSNETEVNTAIENLDGAEFDARQLRVNLAGDKPAPRY</sequence>
<dbReference type="GO" id="GO:0006397">
    <property type="term" value="P:mRNA processing"/>
    <property type="evidence" value="ECO:0007669"/>
    <property type="project" value="UniProtKB-KW"/>
</dbReference>
<comment type="subcellular location">
    <subcellularLocation>
        <location evidence="1">Plastid</location>
        <location evidence="1">Chloroplast</location>
    </subcellularLocation>
</comment>
<keyword evidence="13" id="KW-1185">Reference proteome</keyword>
<evidence type="ECO:0000313" key="11">
    <source>
        <dbReference type="EMBL" id="PNR28603.1"/>
    </source>
</evidence>
<dbReference type="EMBL" id="ABEU02000024">
    <property type="protein sequence ID" value="PNR28603.1"/>
    <property type="molecule type" value="Genomic_DNA"/>
</dbReference>
<dbReference type="CDD" id="cd21608">
    <property type="entry name" value="RRM2_NsCP33_like"/>
    <property type="match status" value="2"/>
</dbReference>
<organism evidence="11">
    <name type="scientific">Physcomitrium patens</name>
    <name type="common">Spreading-leaved earth moss</name>
    <name type="synonym">Physcomitrella patens</name>
    <dbReference type="NCBI Taxonomy" id="3218"/>
    <lineage>
        <taxon>Eukaryota</taxon>
        <taxon>Viridiplantae</taxon>
        <taxon>Streptophyta</taxon>
        <taxon>Embryophyta</taxon>
        <taxon>Bryophyta</taxon>
        <taxon>Bryophytina</taxon>
        <taxon>Bryopsida</taxon>
        <taxon>Funariidae</taxon>
        <taxon>Funariales</taxon>
        <taxon>Funariaceae</taxon>
        <taxon>Physcomitrium</taxon>
    </lineage>
</organism>
<dbReference type="PROSITE" id="PS50102">
    <property type="entry name" value="RRM"/>
    <property type="match status" value="3"/>
</dbReference>
<reference evidence="12" key="3">
    <citation type="submission" date="2020-12" db="UniProtKB">
        <authorList>
            <consortium name="EnsemblPlants"/>
        </authorList>
    </citation>
    <scope>IDENTIFICATION</scope>
</reference>
<dbReference type="SUPFAM" id="SSF54928">
    <property type="entry name" value="RNA-binding domain, RBD"/>
    <property type="match status" value="3"/>
</dbReference>
<dbReference type="OrthoDB" id="439808at2759"/>
<evidence type="ECO:0000256" key="7">
    <source>
        <dbReference type="ARBA" id="ARBA00023274"/>
    </source>
</evidence>
<dbReference type="Gramene" id="Pp3c24_17150V3.1">
    <property type="protein sequence ID" value="Pp3c24_17150V3.1"/>
    <property type="gene ID" value="Pp3c24_17150"/>
</dbReference>
<feature type="compositionally biased region" description="Polar residues" evidence="9">
    <location>
        <begin position="368"/>
        <end position="377"/>
    </location>
</feature>
<feature type="domain" description="RRM" evidence="10">
    <location>
        <begin position="287"/>
        <end position="365"/>
    </location>
</feature>
<dbReference type="PANTHER" id="PTHR48025">
    <property type="entry name" value="OS02G0815200 PROTEIN"/>
    <property type="match status" value="1"/>
</dbReference>
<reference evidence="11 13" key="2">
    <citation type="journal article" date="2018" name="Plant J.">
        <title>The Physcomitrella patens chromosome-scale assembly reveals moss genome structure and evolution.</title>
        <authorList>
            <person name="Lang D."/>
            <person name="Ullrich K.K."/>
            <person name="Murat F."/>
            <person name="Fuchs J."/>
            <person name="Jenkins J."/>
            <person name="Haas F.B."/>
            <person name="Piednoel M."/>
            <person name="Gundlach H."/>
            <person name="Van Bel M."/>
            <person name="Meyberg R."/>
            <person name="Vives C."/>
            <person name="Morata J."/>
            <person name="Symeonidi A."/>
            <person name="Hiss M."/>
            <person name="Muchero W."/>
            <person name="Kamisugi Y."/>
            <person name="Saleh O."/>
            <person name="Blanc G."/>
            <person name="Decker E.L."/>
            <person name="van Gessel N."/>
            <person name="Grimwood J."/>
            <person name="Hayes R.D."/>
            <person name="Graham S.W."/>
            <person name="Gunter L.E."/>
            <person name="McDaniel S.F."/>
            <person name="Hoernstein S.N.W."/>
            <person name="Larsson A."/>
            <person name="Li F.W."/>
            <person name="Perroud P.F."/>
            <person name="Phillips J."/>
            <person name="Ranjan P."/>
            <person name="Rokshar D.S."/>
            <person name="Rothfels C.J."/>
            <person name="Schneider L."/>
            <person name="Shu S."/>
            <person name="Stevenson D.W."/>
            <person name="Thummler F."/>
            <person name="Tillich M."/>
            <person name="Villarreal Aguilar J.C."/>
            <person name="Widiez T."/>
            <person name="Wong G.K."/>
            <person name="Wymore A."/>
            <person name="Zhang Y."/>
            <person name="Zimmer A.D."/>
            <person name="Quatrano R.S."/>
            <person name="Mayer K.F.X."/>
            <person name="Goodstein D."/>
            <person name="Casacuberta J.M."/>
            <person name="Vandepoele K."/>
            <person name="Reski R."/>
            <person name="Cuming A.C."/>
            <person name="Tuskan G.A."/>
            <person name="Maumus F."/>
            <person name="Salse J."/>
            <person name="Schmutz J."/>
            <person name="Rensing S.A."/>
        </authorList>
    </citation>
    <scope>NUCLEOTIDE SEQUENCE [LARGE SCALE GENOMIC DNA]</scope>
    <source>
        <strain evidence="12 13">cv. Gransden 2004</strain>
    </source>
</reference>
<dbReference type="InterPro" id="IPR012677">
    <property type="entry name" value="Nucleotide-bd_a/b_plait_sf"/>
</dbReference>
<dbReference type="InterPro" id="IPR050502">
    <property type="entry name" value="Euk_RNA-bind_prot"/>
</dbReference>
<accession>A0A2K1IH48</accession>
<dbReference type="Gene3D" id="3.30.70.330">
    <property type="match status" value="3"/>
</dbReference>
<dbReference type="GeneID" id="112276840"/>
<dbReference type="EnsemblPlants" id="Pp3c24_17150V3.1">
    <property type="protein sequence ID" value="Pp3c24_17150V3.1"/>
    <property type="gene ID" value="Pp3c24_17150"/>
</dbReference>
<dbReference type="PaxDb" id="3218-PP1S260_4V6.1"/>
<keyword evidence="3" id="KW-0934">Plastid</keyword>
<dbReference type="PANTHER" id="PTHR48025:SF1">
    <property type="entry name" value="RRM DOMAIN-CONTAINING PROTEIN"/>
    <property type="match status" value="1"/>
</dbReference>
<feature type="region of interest" description="Disordered" evidence="9">
    <location>
        <begin position="260"/>
        <end position="289"/>
    </location>
</feature>
<evidence type="ECO:0000259" key="10">
    <source>
        <dbReference type="PROSITE" id="PS50102"/>
    </source>
</evidence>
<dbReference type="GO" id="GO:0009507">
    <property type="term" value="C:chloroplast"/>
    <property type="evidence" value="ECO:0007669"/>
    <property type="project" value="UniProtKB-SubCell"/>
</dbReference>
<dbReference type="RefSeq" id="XP_024364356.1">
    <property type="nucleotide sequence ID" value="XM_024508588.2"/>
</dbReference>
<evidence type="ECO:0000256" key="1">
    <source>
        <dbReference type="ARBA" id="ARBA00004229"/>
    </source>
</evidence>
<dbReference type="FunFam" id="3.30.70.330:FF:000361">
    <property type="entry name" value="28 kDa ribonucleoprotein, chloroplastic"/>
    <property type="match status" value="1"/>
</dbReference>
<evidence type="ECO:0000256" key="5">
    <source>
        <dbReference type="ARBA" id="ARBA00022737"/>
    </source>
</evidence>
<dbReference type="SMART" id="SM00360">
    <property type="entry name" value="RRM"/>
    <property type="match status" value="3"/>
</dbReference>
<feature type="compositionally biased region" description="Basic and acidic residues" evidence="9">
    <location>
        <begin position="262"/>
        <end position="287"/>
    </location>
</feature>
<dbReference type="KEGG" id="ppp:112276840"/>
<feature type="domain" description="RRM" evidence="10">
    <location>
        <begin position="183"/>
        <end position="261"/>
    </location>
</feature>
<dbReference type="GO" id="GO:1990904">
    <property type="term" value="C:ribonucleoprotein complex"/>
    <property type="evidence" value="ECO:0007669"/>
    <property type="project" value="UniProtKB-KW"/>
</dbReference>
<evidence type="ECO:0000256" key="4">
    <source>
        <dbReference type="ARBA" id="ARBA00022664"/>
    </source>
</evidence>
<dbReference type="AlphaFoldDB" id="A0A2K1IH48"/>
<evidence type="ECO:0000256" key="3">
    <source>
        <dbReference type="ARBA" id="ARBA00022640"/>
    </source>
</evidence>
<keyword evidence="4" id="KW-0507">mRNA processing</keyword>
<evidence type="ECO:0000256" key="9">
    <source>
        <dbReference type="SAM" id="MobiDB-lite"/>
    </source>
</evidence>
<evidence type="ECO:0000256" key="2">
    <source>
        <dbReference type="ARBA" id="ARBA00022528"/>
    </source>
</evidence>
<dbReference type="InterPro" id="IPR000504">
    <property type="entry name" value="RRM_dom"/>
</dbReference>
<dbReference type="GO" id="GO:1901259">
    <property type="term" value="P:chloroplast rRNA processing"/>
    <property type="evidence" value="ECO:0000318"/>
    <property type="project" value="GO_Central"/>
</dbReference>
<keyword evidence="2" id="KW-0150">Chloroplast</keyword>
<evidence type="ECO:0000313" key="13">
    <source>
        <dbReference type="Proteomes" id="UP000006727"/>
    </source>
</evidence>
<keyword evidence="7" id="KW-0687">Ribonucleoprotein</keyword>
<dbReference type="GO" id="GO:0003729">
    <property type="term" value="F:mRNA binding"/>
    <property type="evidence" value="ECO:0000318"/>
    <property type="project" value="GO_Central"/>
</dbReference>